<dbReference type="InterPro" id="IPR026898">
    <property type="entry name" value="PrsW"/>
</dbReference>
<sequence>MTSNNFDNKIVITILLPLVALIAPFLVFLIEFYLPYPHFVEEIIKAIFIYFIIQIPSFNTKIKLTLIVGISFALSETVFYLFNFFMLDSIAPLFLRLILTALLHSTTMIVMLLSTFINKRFLLLGMILSVLIHYFYNMVVL</sequence>
<feature type="transmembrane region" description="Helical" evidence="1">
    <location>
        <begin position="65"/>
        <end position="87"/>
    </location>
</feature>
<dbReference type="AlphaFoldDB" id="A0A0G0EB33"/>
<dbReference type="Pfam" id="PF13367">
    <property type="entry name" value="PrsW-protease"/>
    <property type="match status" value="1"/>
</dbReference>
<evidence type="ECO:0000313" key="3">
    <source>
        <dbReference type="Proteomes" id="UP000034457"/>
    </source>
</evidence>
<dbReference type="GO" id="GO:0008233">
    <property type="term" value="F:peptidase activity"/>
    <property type="evidence" value="ECO:0007669"/>
    <property type="project" value="InterPro"/>
</dbReference>
<name>A0A0G0EB33_9BACT</name>
<comment type="caution">
    <text evidence="2">The sequence shown here is derived from an EMBL/GenBank/DDBJ whole genome shotgun (WGS) entry which is preliminary data.</text>
</comment>
<dbReference type="EMBL" id="LBQC01000015">
    <property type="protein sequence ID" value="KKP72455.1"/>
    <property type="molecule type" value="Genomic_DNA"/>
</dbReference>
<dbReference type="STRING" id="1618478.UR68_C0015G0016"/>
<feature type="transmembrane region" description="Helical" evidence="1">
    <location>
        <begin position="36"/>
        <end position="53"/>
    </location>
</feature>
<keyword evidence="1" id="KW-0812">Transmembrane</keyword>
<reference evidence="2 3" key="1">
    <citation type="journal article" date="2015" name="Nature">
        <title>rRNA introns, odd ribosomes, and small enigmatic genomes across a large radiation of phyla.</title>
        <authorList>
            <person name="Brown C.T."/>
            <person name="Hug L.A."/>
            <person name="Thomas B.C."/>
            <person name="Sharon I."/>
            <person name="Castelle C.J."/>
            <person name="Singh A."/>
            <person name="Wilkins M.J."/>
            <person name="Williams K.H."/>
            <person name="Banfield J.F."/>
        </authorList>
    </citation>
    <scope>NUCLEOTIDE SEQUENCE [LARGE SCALE GENOMIC DNA]</scope>
</reference>
<feature type="transmembrane region" description="Helical" evidence="1">
    <location>
        <begin position="12"/>
        <end position="30"/>
    </location>
</feature>
<evidence type="ECO:0000313" key="2">
    <source>
        <dbReference type="EMBL" id="KKP72455.1"/>
    </source>
</evidence>
<protein>
    <recommendedName>
        <fullName evidence="4">PrsW family intramembrane metalloprotease</fullName>
    </recommendedName>
</protein>
<keyword evidence="1" id="KW-0472">Membrane</keyword>
<evidence type="ECO:0000256" key="1">
    <source>
        <dbReference type="SAM" id="Phobius"/>
    </source>
</evidence>
<feature type="transmembrane region" description="Helical" evidence="1">
    <location>
        <begin position="121"/>
        <end position="139"/>
    </location>
</feature>
<dbReference type="Proteomes" id="UP000034457">
    <property type="component" value="Unassembled WGS sequence"/>
</dbReference>
<keyword evidence="1" id="KW-1133">Transmembrane helix</keyword>
<evidence type="ECO:0008006" key="4">
    <source>
        <dbReference type="Google" id="ProtNLM"/>
    </source>
</evidence>
<gene>
    <name evidence="2" type="ORF">UR68_C0015G0016</name>
</gene>
<proteinExistence type="predicted"/>
<feature type="transmembrane region" description="Helical" evidence="1">
    <location>
        <begin position="93"/>
        <end position="114"/>
    </location>
</feature>
<accession>A0A0G0EB33</accession>
<organism evidence="2 3">
    <name type="scientific">Candidatus Roizmanbacteria bacterium GW2011_GWA2_35_19</name>
    <dbReference type="NCBI Taxonomy" id="1618478"/>
    <lineage>
        <taxon>Bacteria</taxon>
        <taxon>Candidatus Roizmaniibacteriota</taxon>
    </lineage>
</organism>